<evidence type="ECO:0000313" key="2">
    <source>
        <dbReference type="EMBL" id="MCE0481396.1"/>
    </source>
</evidence>
<comment type="caution">
    <text evidence="2">The sequence shown here is derived from an EMBL/GenBank/DDBJ whole genome shotgun (WGS) entry which is preliminary data.</text>
</comment>
<evidence type="ECO:0000256" key="1">
    <source>
        <dbReference type="SAM" id="MobiDB-lite"/>
    </source>
</evidence>
<organism evidence="2 3">
    <name type="scientific">Datura stramonium</name>
    <name type="common">Jimsonweed</name>
    <name type="synonym">Common thornapple</name>
    <dbReference type="NCBI Taxonomy" id="4076"/>
    <lineage>
        <taxon>Eukaryota</taxon>
        <taxon>Viridiplantae</taxon>
        <taxon>Streptophyta</taxon>
        <taxon>Embryophyta</taxon>
        <taxon>Tracheophyta</taxon>
        <taxon>Spermatophyta</taxon>
        <taxon>Magnoliopsida</taxon>
        <taxon>eudicotyledons</taxon>
        <taxon>Gunneridae</taxon>
        <taxon>Pentapetalae</taxon>
        <taxon>asterids</taxon>
        <taxon>lamiids</taxon>
        <taxon>Solanales</taxon>
        <taxon>Solanaceae</taxon>
        <taxon>Solanoideae</taxon>
        <taxon>Datureae</taxon>
        <taxon>Datura</taxon>
    </lineage>
</organism>
<evidence type="ECO:0000313" key="3">
    <source>
        <dbReference type="Proteomes" id="UP000823775"/>
    </source>
</evidence>
<feature type="non-terminal residue" evidence="2">
    <location>
        <position position="52"/>
    </location>
</feature>
<dbReference type="EMBL" id="JACEIK010005392">
    <property type="protein sequence ID" value="MCE0481396.1"/>
    <property type="molecule type" value="Genomic_DNA"/>
</dbReference>
<proteinExistence type="predicted"/>
<gene>
    <name evidence="2" type="ORF">HAX54_039114</name>
</gene>
<sequence>MGKVANATGHFAIHDSRSSDETRVLGSALKPHRHTCTSAGVSLGLTGANATQ</sequence>
<feature type="compositionally biased region" description="Basic and acidic residues" evidence="1">
    <location>
        <begin position="12"/>
        <end position="21"/>
    </location>
</feature>
<reference evidence="2 3" key="1">
    <citation type="journal article" date="2021" name="BMC Genomics">
        <title>Datura genome reveals duplications of psychoactive alkaloid biosynthetic genes and high mutation rate following tissue culture.</title>
        <authorList>
            <person name="Rajewski A."/>
            <person name="Carter-House D."/>
            <person name="Stajich J."/>
            <person name="Litt A."/>
        </authorList>
    </citation>
    <scope>NUCLEOTIDE SEQUENCE [LARGE SCALE GENOMIC DNA]</scope>
    <source>
        <strain evidence="2">AR-01</strain>
    </source>
</reference>
<keyword evidence="3" id="KW-1185">Reference proteome</keyword>
<protein>
    <submittedName>
        <fullName evidence="2">Uncharacterized protein</fullName>
    </submittedName>
</protein>
<name>A0ABS8VLH3_DATST</name>
<accession>A0ABS8VLH3</accession>
<dbReference type="Proteomes" id="UP000823775">
    <property type="component" value="Unassembled WGS sequence"/>
</dbReference>
<feature type="region of interest" description="Disordered" evidence="1">
    <location>
        <begin position="1"/>
        <end position="21"/>
    </location>
</feature>